<evidence type="ECO:0008006" key="5">
    <source>
        <dbReference type="Google" id="ProtNLM"/>
    </source>
</evidence>
<dbReference type="AlphaFoldDB" id="A0A8J6CCU0"/>
<name>A0A8J6CCU0_DIALT</name>
<feature type="compositionally biased region" description="Low complexity" evidence="1">
    <location>
        <begin position="319"/>
        <end position="341"/>
    </location>
</feature>
<keyword evidence="4" id="KW-1185">Reference proteome</keyword>
<evidence type="ECO:0000256" key="2">
    <source>
        <dbReference type="SAM" id="SignalP"/>
    </source>
</evidence>
<proteinExistence type="predicted"/>
<evidence type="ECO:0000256" key="1">
    <source>
        <dbReference type="SAM" id="MobiDB-lite"/>
    </source>
</evidence>
<keyword evidence="2" id="KW-0732">Signal</keyword>
<dbReference type="Proteomes" id="UP000751190">
    <property type="component" value="Unassembled WGS sequence"/>
</dbReference>
<comment type="caution">
    <text evidence="3">The sequence shown here is derived from an EMBL/GenBank/DDBJ whole genome shotgun (WGS) entry which is preliminary data.</text>
</comment>
<feature type="region of interest" description="Disordered" evidence="1">
    <location>
        <begin position="319"/>
        <end position="349"/>
    </location>
</feature>
<gene>
    <name evidence="3" type="ORF">KFE25_001606</name>
</gene>
<accession>A0A8J6CCU0</accession>
<organism evidence="3 4">
    <name type="scientific">Diacronema lutheri</name>
    <name type="common">Unicellular marine alga</name>
    <name type="synonym">Monochrysis lutheri</name>
    <dbReference type="NCBI Taxonomy" id="2081491"/>
    <lineage>
        <taxon>Eukaryota</taxon>
        <taxon>Haptista</taxon>
        <taxon>Haptophyta</taxon>
        <taxon>Pavlovophyceae</taxon>
        <taxon>Pavlovales</taxon>
        <taxon>Pavlovaceae</taxon>
        <taxon>Diacronema</taxon>
    </lineage>
</organism>
<dbReference type="EMBL" id="JAGTXO010000018">
    <property type="protein sequence ID" value="KAG8462833.1"/>
    <property type="molecule type" value="Genomic_DNA"/>
</dbReference>
<protein>
    <recommendedName>
        <fullName evidence="5">Protein-tyrosine sulfotransferase</fullName>
    </recommendedName>
</protein>
<feature type="signal peptide" evidence="2">
    <location>
        <begin position="1"/>
        <end position="22"/>
    </location>
</feature>
<sequence length="466" mass="48575">MVRTPFRAVATALLVAARALSGEFPRGACGSAPMPLRVVPAPNASVLLPGARAPRCATFAFFHPPSAGGTSIDSLLGIALASGEWECANISVRALARALTDATWVRARPRAYLRVHGPLARARGAFRLLADARNVYERVHGCRLVVGTVLRDPVSHMLSWWNHFGVRKHRNATLRETLASAPPGPAGLRGIYMRELTLGDGGEAGRRDARARNATSCAARAAVAIASADRTREARGADGGSASTSPCADGGSASTSPCADGGYGAVRAFDWIGLSESMAASMLQLADLLGLRFVPLLHVRHYSAAHAVLAGAGAHGAGDVSGATSSGAPPPARRVSSARASSGRRRLRARRAAPAAVGAAEAIDGEWLRATLADMAPPWRAARALAVARLAAHASADGTFRARLARFEASPRYSIKYCAERVCLLAAARPPGGAPWAQARTLLFCRAGSDQWLPAQCAAPGIYEGK</sequence>
<feature type="region of interest" description="Disordered" evidence="1">
    <location>
        <begin position="232"/>
        <end position="256"/>
    </location>
</feature>
<feature type="chain" id="PRO_5035212338" description="Protein-tyrosine sulfotransferase" evidence="2">
    <location>
        <begin position="23"/>
        <end position="466"/>
    </location>
</feature>
<reference evidence="3" key="1">
    <citation type="submission" date="2021-05" db="EMBL/GenBank/DDBJ databases">
        <title>The genome of the haptophyte Pavlova lutheri (Diacronema luteri, Pavlovales) - a model for lipid biosynthesis in eukaryotic algae.</title>
        <authorList>
            <person name="Hulatt C.J."/>
            <person name="Posewitz M.C."/>
        </authorList>
    </citation>
    <scope>NUCLEOTIDE SEQUENCE</scope>
    <source>
        <strain evidence="3">NIVA-4/92</strain>
    </source>
</reference>
<evidence type="ECO:0000313" key="4">
    <source>
        <dbReference type="Proteomes" id="UP000751190"/>
    </source>
</evidence>
<evidence type="ECO:0000313" key="3">
    <source>
        <dbReference type="EMBL" id="KAG8462833.1"/>
    </source>
</evidence>
<feature type="compositionally biased region" description="Polar residues" evidence="1">
    <location>
        <begin position="241"/>
        <end position="256"/>
    </location>
</feature>